<dbReference type="GO" id="GO:0019031">
    <property type="term" value="C:viral envelope"/>
    <property type="evidence" value="ECO:0007669"/>
    <property type="project" value="UniProtKB-KW"/>
</dbReference>
<comment type="subunit">
    <text evidence="32">The mature envelope protein (Env) consists of a homotrimer of non-covalently associated gp120-gp41 heterodimers. The resulting complex protrudes from the virus surface as a spike. There seems to be as few as 10 spikes on the average virion. Surface protein gp120 interacts with host CD4, CCR5 and CXCR4. Gp120 also interacts with the C-type lectins CD209/DC-SIGN and CLEC4M/DC-SIGNR (collectively referred to as DC-SIGN(R)). Gp120 and gp41 interact with GalCer. Gp120 interacts with host ITGA4/ITGB7 complex; on CD4+ T-cells, this interaction results in rapid activation of integrin ITGAL/LFA-1, which facilitates efficient cell-to-cell spreading of HIV-1. Gp120 interacts with cell-associated heparan sulfate; this interaction increases virus infectivity on permissive cells and may be involved in infection of CD4- cells.</text>
</comment>
<evidence type="ECO:0000256" key="27">
    <source>
        <dbReference type="ARBA" id="ARBA00023157"/>
    </source>
</evidence>
<keyword evidence="16 32" id="KW-0732">Signal</keyword>
<comment type="subcellular location">
    <subcellularLocation>
        <location evidence="3">Host cell membrane</location>
        <topology evidence="3">Peripheral membrane protein</topology>
    </subcellularLocation>
    <subcellularLocation>
        <location evidence="1">Host cell membrane</location>
        <topology evidence="1">Single-pass type I membrane protein</topology>
    </subcellularLocation>
    <subcellularLocation>
        <location evidence="2">Host endosome membrane</location>
        <topology evidence="2">Peripheral membrane protein</topology>
    </subcellularLocation>
    <subcellularLocation>
        <location evidence="5">Host endosome membrane</location>
        <topology evidence="5">Single-pass type I membrane protein</topology>
    </subcellularLocation>
    <subcellularLocation>
        <location evidence="6">Virion membrane</location>
        <topology evidence="6">Peripheral membrane protein</topology>
    </subcellularLocation>
    <subcellularLocation>
        <location evidence="4">Virion membrane</location>
        <topology evidence="4">Single-pass type I membrane protein</topology>
    </subcellularLocation>
</comment>
<gene>
    <name evidence="32 36" type="primary">env</name>
</gene>
<evidence type="ECO:0000256" key="19">
    <source>
        <dbReference type="ARBA" id="ARBA00022870"/>
    </source>
</evidence>
<feature type="chain" id="PRO_5023518835" description="Envelope glycoprotein gp160" evidence="32">
    <location>
        <begin position="30"/>
        <end position="843"/>
    </location>
</feature>
<evidence type="ECO:0000256" key="33">
    <source>
        <dbReference type="RuleBase" id="RU363095"/>
    </source>
</evidence>
<dbReference type="InterPro" id="IPR037527">
    <property type="entry name" value="Gp160"/>
</dbReference>
<keyword evidence="14 32" id="KW-0812">Transmembrane</keyword>
<keyword evidence="20 32" id="KW-0261">Viral envelope protein</keyword>
<keyword evidence="18 32" id="KW-0946">Virion</keyword>
<feature type="lipid moiety-binding region" description="S-palmitoyl cysteine; by host" evidence="32">
    <location>
        <position position="824"/>
    </location>
</feature>
<dbReference type="Gene3D" id="1.20.5.490">
    <property type="entry name" value="Single helix bin"/>
    <property type="match status" value="1"/>
</dbReference>
<feature type="transmembrane region" description="Helical" evidence="33">
    <location>
        <begin position="13"/>
        <end position="39"/>
    </location>
</feature>
<evidence type="ECO:0000256" key="30">
    <source>
        <dbReference type="ARBA" id="ARBA00023288"/>
    </source>
</evidence>
<dbReference type="GO" id="GO:0019082">
    <property type="term" value="P:viral protein processing"/>
    <property type="evidence" value="ECO:0007669"/>
    <property type="project" value="UniProtKB-UniRule"/>
</dbReference>
<feature type="disulfide bond" evidence="32">
    <location>
        <begin position="228"/>
        <end position="239"/>
    </location>
</feature>
<evidence type="ECO:0000256" key="11">
    <source>
        <dbReference type="ARBA" id="ARBA00022581"/>
    </source>
</evidence>
<dbReference type="EMBL" id="JX972663">
    <property type="protein sequence ID" value="AGG95222.1"/>
    <property type="molecule type" value="Genomic_RNA"/>
</dbReference>
<evidence type="ECO:0000259" key="34">
    <source>
        <dbReference type="Pfam" id="PF00516"/>
    </source>
</evidence>
<evidence type="ECO:0000256" key="1">
    <source>
        <dbReference type="ARBA" id="ARBA00004402"/>
    </source>
</evidence>
<dbReference type="FunFam" id="2.170.40.20:FF:000002">
    <property type="entry name" value="Envelope glycoprotein gp160"/>
    <property type="match status" value="1"/>
</dbReference>
<comment type="subcellular location">
    <molecule>Surface protein gp120</molecule>
    <subcellularLocation>
        <location evidence="32">Virion membrane</location>
        <topology evidence="32">Peripheral membrane protein</topology>
    </subcellularLocation>
    <subcellularLocation>
        <location evidence="32">Host cell membrane</location>
        <topology evidence="32">Peripheral membrane protein</topology>
    </subcellularLocation>
    <subcellularLocation>
        <location evidence="32">Host endosome membrane</location>
        <topology evidence="32">Single-pass type I membrane protein</topology>
    </subcellularLocation>
    <text evidence="32">The surface protein is not anchored to the viral envelope, but associates with the extravirion surface through its binding to TM. It is probably concentrated at the site of budding and incorporated into the virions possibly by contacts between the cytoplasmic tail of Env and the N-terminus of Gag.</text>
</comment>
<evidence type="ECO:0000256" key="15">
    <source>
        <dbReference type="ARBA" id="ARBA00022703"/>
    </source>
</evidence>
<comment type="miscellaneous">
    <text evidence="32">Inhibitors targeting HIV-1 viral envelope proteins are used as antiretroviral drugs. Attachment of virions to the cell surface via non-specific interactions and CD4 binding can be blocked by inhibitors that include cyanovirin-N, cyclotriazadisulfonamide analogs, PRO 2000, TNX 355 and PRO 542. In addition, BMS 806 can block CD4-induced conformational changes. Env interactions with the coreceptor molecules can be targeted by CCR5 antagonists including SCH-D, maraviroc (UK 427857) and aplaviroc (GW 873140), and the CXCR4 antagonist AMD 070. Fusion of viral and cellular membranes can be inhibited by peptides such as enfuvirtide and tifuvirtide (T 1249). Resistance to inhibitors associated with mutations in Env are observed. Most of the time, single mutations confer only a modest reduction in drug susceptibility. Combination of several mutations is usually required to develop a high-level drug resistance.</text>
</comment>
<keyword evidence="13 32" id="KW-0165">Cleavage on pair of basic residues</keyword>
<comment type="similarity">
    <text evidence="32">Belongs to the HIV-1 env protein family.</text>
</comment>
<keyword evidence="28 32" id="KW-0325">Glycoprotein</keyword>
<evidence type="ECO:0000256" key="13">
    <source>
        <dbReference type="ARBA" id="ARBA00022685"/>
    </source>
</evidence>
<keyword evidence="12 32" id="KW-1162">Viral penetration into host cytoplasm</keyword>
<evidence type="ECO:0000256" key="8">
    <source>
        <dbReference type="ARBA" id="ARBA00022510"/>
    </source>
</evidence>
<evidence type="ECO:0000256" key="25">
    <source>
        <dbReference type="ARBA" id="ARBA00023136"/>
    </source>
</evidence>
<feature type="transmembrane region" description="Helical" evidence="33">
    <location>
        <begin position="665"/>
        <end position="692"/>
    </location>
</feature>
<evidence type="ECO:0000256" key="21">
    <source>
        <dbReference type="ARBA" id="ARBA00022890"/>
    </source>
</evidence>
<dbReference type="HAMAP" id="MF_04083">
    <property type="entry name" value="HIV_ENV"/>
    <property type="match status" value="1"/>
</dbReference>
<feature type="domain" description="Retroviral envelope protein GP41-like" evidence="35">
    <location>
        <begin position="517"/>
        <end position="707"/>
    </location>
</feature>
<evidence type="ECO:0000256" key="3">
    <source>
        <dbReference type="ARBA" id="ARBA00004505"/>
    </source>
</evidence>
<feature type="topological domain" description="Cytoplasmic" evidence="32">
    <location>
        <begin position="693"/>
        <end position="843"/>
    </location>
</feature>
<feature type="short sequence motif" description="YXXL motif; contains endocytosis signal" evidence="32">
    <location>
        <begin position="699"/>
        <end position="702"/>
    </location>
</feature>
<dbReference type="SUPFAM" id="SSF58069">
    <property type="entry name" value="Virus ectodomain"/>
    <property type="match status" value="1"/>
</dbReference>
<evidence type="ECO:0000256" key="17">
    <source>
        <dbReference type="ARBA" id="ARBA00022804"/>
    </source>
</evidence>
<dbReference type="GO" id="GO:0044175">
    <property type="term" value="C:host cell endosome membrane"/>
    <property type="evidence" value="ECO:0007669"/>
    <property type="project" value="UniProtKB-SubCell"/>
</dbReference>
<evidence type="ECO:0000256" key="10">
    <source>
        <dbReference type="ARBA" id="ARBA00022570"/>
    </source>
</evidence>
<keyword evidence="29 32" id="KW-0899">Viral immunoevasion</keyword>
<dbReference type="GO" id="GO:0020002">
    <property type="term" value="C:host cell plasma membrane"/>
    <property type="evidence" value="ECO:0007669"/>
    <property type="project" value="UniProtKB-SubCell"/>
</dbReference>
<comment type="function">
    <text evidence="32">Envelope glycoprotein gp160: Oligomerizes in the host endoplasmic reticulum into predominantly trimers. In a second time, gp160 transits in the host Golgi, where glycosylation is completed. The precursor is then proteolytically cleaved in the trans-Golgi and thereby activated by cellular furin or furin-like proteases to produce gp120 and gp41.</text>
</comment>
<evidence type="ECO:0000259" key="35">
    <source>
        <dbReference type="Pfam" id="PF00517"/>
    </source>
</evidence>
<evidence type="ECO:0000256" key="6">
    <source>
        <dbReference type="ARBA" id="ARBA00004650"/>
    </source>
</evidence>
<comment type="domain">
    <text evidence="32 33">The 17 amino acids long immunosuppressive region is present in many retroviral envelope proteins. Synthetic peptides derived from this relatively conserved sequence inhibit immune function in vitro and in vivo.</text>
</comment>
<evidence type="ECO:0000256" key="4">
    <source>
        <dbReference type="ARBA" id="ARBA00004563"/>
    </source>
</evidence>
<comment type="miscellaneous">
    <text evidence="32">HIV-1 lineages are divided in three main groups, M (for Major), O (for Outlier), and N (for New, or Non-M, Non-O). The vast majority of strains found worldwide belong to the group M. Group O seems to be endemic to and largely confined to Cameroon and neighboring countries in West Central Africa, where these viruses represent a small minority of HIV-1 strains. The group N is represented by a limited number of isolates from Cameroonian persons. The group M is further subdivided in 9 clades or subtypes (A to D, F to H, J and K).</text>
</comment>
<dbReference type="SUPFAM" id="SSF56502">
    <property type="entry name" value="gp120 core"/>
    <property type="match status" value="2"/>
</dbReference>
<comment type="subcellular location">
    <molecule>Transmembrane protein gp41</molecule>
    <subcellularLocation>
        <location evidence="32">Virion membrane</location>
        <topology evidence="32">Single-pass type I membrane protein</topology>
    </subcellularLocation>
    <subcellularLocation>
        <location evidence="32">Host cell membrane</location>
        <topology evidence="32">Single-pass type I membrane protein</topology>
    </subcellularLocation>
    <subcellularLocation>
        <location evidence="32">Host endosome membrane</location>
        <topology evidence="32">Single-pass type I membrane protein</topology>
    </subcellularLocation>
    <text evidence="32">It is probably concentrated at the site of budding and incorporated into the virions possibly by contacts between the cytoplasmic tail of Env and the N-terminus of Gag.</text>
</comment>
<feature type="domain" description="Human immunodeficiency virus 1 envelope glycoprotein Gp120" evidence="34">
    <location>
        <begin position="136"/>
        <end position="499"/>
    </location>
</feature>
<comment type="caution">
    <text evidence="32 33">Lacks conserved residue(s) required for the propagation of feature annotation.</text>
</comment>
<sequence>MRVMGIQRNCQQWWIWGILGFWMIYSGMGQLWVTVYYGVPVWKEAKTTLFCASDAKAYSQEAHNIWATHACVPTDPNPQEMVLENVTENFNMWKNDMVDQMHEDIISLWDQSLKPCVKLTPLCVTLNCTTVNITQENNPLNDSDSNYMKNCSFNMTTELKDKKKEERALFHRLDLVPLNENSSKYENSNKYILTNCRTSTIAQACPKISFDPIPIHYCAPAGYAILKCNNKAFNGSGPCTNVSTVQCTHGIKPVVSTQLLLNGSLAEEIIIRFENLTNNVKTIIVHLNESVEISCTRPNNNTRKSVRIGPGQTFYATGEIIGDIRQAYCTINEGKWNKTLERIRNKLAEYFPNKTIQFQSASGGDLEITTHSFNCGGEFFYCNTSRLFNHTFNETSDEDITLQCRIKQIINMWQGVGRAIYAPPIAGNITCNSNITGLLLTRDGGKSNSSNQTEIFRPAGGNMRDNWRSELYKYKVVEIKPLGIAPTKAKRRVVEREKRAAIGAMFLGFLGAAGSTMGAASITLTVQARQLLSGIVQQQSNLLRAIEAQQHMLQLTVWGIKQLQARVLAIERYLKNQQLLGIWGCSGKLICTTNVPWNSSWSNKPEEEIWGNMTWMQWEREIDNYTDTIYSLLEKSQNQQEQNEQDLLALDSWKNLWNWFSITKWLWYIKIFIMIVGGLIGLRIIFAVLSIVNRVRQGYSPLSFQTLIPNPRGLDRLERIEEEGGEQDRDRSIRLVNGFLALAWDDIRSLCLFSYHRLRDCVLIVTRVVELLGHRGWEILKYLGSLAQYWGLELKQSAINLLDTIAIAVAEGTDRIIEVIQRICRAICNIPTRIRQGFEAALQ</sequence>
<keyword evidence="19 32" id="KW-1043">Host membrane</keyword>
<keyword evidence="23 32" id="KW-1039">Host endosome</keyword>
<keyword evidence="7 32" id="KW-1168">Fusion of virus membrane with host membrane</keyword>
<dbReference type="InterPro" id="IPR000328">
    <property type="entry name" value="GP41-like"/>
</dbReference>
<comment type="PTM">
    <text evidence="32">Highly glycosylated by host. The high number of glycan on the protein is reffered to as 'glycan shield' because it contributes to hide protein sequence from adaptive immune system.</text>
</comment>
<evidence type="ECO:0000256" key="22">
    <source>
        <dbReference type="ARBA" id="ARBA00022989"/>
    </source>
</evidence>
<dbReference type="GO" id="GO:1903911">
    <property type="term" value="P:positive regulation of receptor clustering"/>
    <property type="evidence" value="ECO:0007669"/>
    <property type="project" value="UniProtKB-UniRule"/>
</dbReference>
<dbReference type="InterPro" id="IPR036377">
    <property type="entry name" value="Gp120_core_sf"/>
</dbReference>
<comment type="PTM">
    <text evidence="32">Specific enzymatic cleavages in vivo yield mature proteins. Envelope glycoproteins are synthesized as a inactive precursor that is heavily N-glycosylated and processed likely by host cell furin in the Golgi to yield the mature SU and TM proteins. The cleavage site between SU and TM requires the minimal sequence [KR]-X-[KR]-R. About 2 of the 9 disulfide bonds of gp41 are reduced by P4HB/PDI, following binding to CD4 receptor.</text>
</comment>
<evidence type="ECO:0000256" key="23">
    <source>
        <dbReference type="ARBA" id="ARBA00023046"/>
    </source>
</evidence>
<keyword evidence="24 32" id="KW-0175">Coiled coil</keyword>
<evidence type="ECO:0000313" key="36">
    <source>
        <dbReference type="EMBL" id="AGG95222.1"/>
    </source>
</evidence>
<feature type="disulfide bond" evidence="32">
    <location>
        <begin position="51"/>
        <end position="71"/>
    </location>
</feature>
<keyword evidence="8 32" id="KW-1170">Fusion of virus membrane with host endosomal membrane</keyword>
<dbReference type="Gene3D" id="2.170.40.20">
    <property type="entry name" value="Human immunodeficiency virus 1, Gp160, envelope glycoprotein"/>
    <property type="match status" value="2"/>
</dbReference>
<keyword evidence="31 32" id="KW-1160">Virus entry into host cell</keyword>
<comment type="domain">
    <text evidence="32">The membrane proximal external region (MPER) present in gp41 is a tryptophan-rich region recognized by the antibodies 2F5, Z13, and 4E10. MPER seems to play a role in fusion.</text>
</comment>
<evidence type="ECO:0000256" key="14">
    <source>
        <dbReference type="ARBA" id="ARBA00022692"/>
    </source>
</evidence>
<dbReference type="GO" id="GO:0052031">
    <property type="term" value="P:symbiont-mediated perturbation of host defense response"/>
    <property type="evidence" value="ECO:0007669"/>
    <property type="project" value="UniProtKB-UniRule"/>
</dbReference>
<evidence type="ECO:0000256" key="9">
    <source>
        <dbReference type="ARBA" id="ARBA00022511"/>
    </source>
</evidence>
<keyword evidence="25 32" id="KW-0472">Membrane</keyword>
<feature type="region of interest" description="MPER; binding to GalCer" evidence="32">
    <location>
        <begin position="649"/>
        <end position="670"/>
    </location>
</feature>
<dbReference type="GO" id="GO:0019062">
    <property type="term" value="P:virion attachment to host cell"/>
    <property type="evidence" value="ECO:0007669"/>
    <property type="project" value="UniProtKB-UniRule"/>
</dbReference>
<evidence type="ECO:0000256" key="31">
    <source>
        <dbReference type="ARBA" id="ARBA00023296"/>
    </source>
</evidence>
<organism evidence="36">
    <name type="scientific">Human immunodeficiency virus type 1</name>
    <name type="common">HIV-1</name>
    <dbReference type="NCBI Taxonomy" id="11676"/>
    <lineage>
        <taxon>Viruses</taxon>
        <taxon>Riboviria</taxon>
        <taxon>Pararnavirae</taxon>
        <taxon>Artverviricota</taxon>
        <taxon>Revtraviricetes</taxon>
        <taxon>Ortervirales</taxon>
        <taxon>Retroviridae</taxon>
        <taxon>Orthoretrovirinae</taxon>
        <taxon>Lentivirus</taxon>
        <taxon>Lentivirus humimdef1</taxon>
    </lineage>
</organism>
<keyword evidence="30 32" id="KW-0449">Lipoprotein</keyword>
<feature type="region of interest" description="CD4-binding loop" evidence="32">
    <location>
        <begin position="361"/>
        <end position="371"/>
    </location>
</feature>
<keyword evidence="27 32" id="KW-1015">Disulfide bond</keyword>
<feature type="chain" id="PRO_5023518834" description="Transmembrane protein gp41" evidence="32">
    <location>
        <begin position="500"/>
        <end position="843"/>
    </location>
</feature>
<feature type="region of interest" description="Immunosuppression" evidence="32">
    <location>
        <begin position="561"/>
        <end position="579"/>
    </location>
</feature>
<evidence type="ECO:0000256" key="26">
    <source>
        <dbReference type="ARBA" id="ARBA00023139"/>
    </source>
</evidence>
<feature type="transmembrane region" description="Helical" evidence="33">
    <location>
        <begin position="500"/>
        <end position="524"/>
    </location>
</feature>
<dbReference type="GO" id="GO:0019064">
    <property type="term" value="P:fusion of virus membrane with host plasma membrane"/>
    <property type="evidence" value="ECO:0007669"/>
    <property type="project" value="UniProtKB-UniRule"/>
</dbReference>
<dbReference type="Gene3D" id="1.10.287.210">
    <property type="match status" value="1"/>
</dbReference>
<keyword evidence="21 32" id="KW-1164">Virus endocytosis by host</keyword>
<keyword evidence="9 32" id="KW-1032">Host cell membrane</keyword>
<dbReference type="Pfam" id="PF00517">
    <property type="entry name" value="GP41"/>
    <property type="match status" value="1"/>
</dbReference>
<dbReference type="CDD" id="cd09909">
    <property type="entry name" value="HIV-1-like_HR1-HR2"/>
    <property type="match status" value="1"/>
</dbReference>
<keyword evidence="17 32" id="KW-1161">Viral attachment to host cell</keyword>
<evidence type="ECO:0000256" key="2">
    <source>
        <dbReference type="ARBA" id="ARBA00004433"/>
    </source>
</evidence>
<dbReference type="GO" id="GO:0039654">
    <property type="term" value="P:fusion of virus membrane with host endosome membrane"/>
    <property type="evidence" value="ECO:0007669"/>
    <property type="project" value="UniProtKB-UniRule"/>
</dbReference>
<evidence type="ECO:0000256" key="20">
    <source>
        <dbReference type="ARBA" id="ARBA00022879"/>
    </source>
</evidence>
<feature type="disulfide bond" evidence="32">
    <location>
        <begin position="585"/>
        <end position="591"/>
    </location>
</feature>
<comment type="domain">
    <text evidence="32">The CD4-binding region is targeted by the antibody b12.</text>
</comment>
<keyword evidence="22 32" id="KW-1133">Transmembrane helix</keyword>
<feature type="lipid moiety-binding region" description="S-palmitoyl cysteine; by host" evidence="32">
    <location>
        <position position="751"/>
    </location>
</feature>
<dbReference type="FunFam" id="2.170.40.20:FF:000003">
    <property type="entry name" value="Envelope glycoprotein gp160"/>
    <property type="match status" value="1"/>
</dbReference>
<evidence type="ECO:0000256" key="7">
    <source>
        <dbReference type="ARBA" id="ARBA00022506"/>
    </source>
</evidence>
<accession>M4NVI2</accession>
<dbReference type="GO" id="GO:0055036">
    <property type="term" value="C:virion membrane"/>
    <property type="evidence" value="ECO:0007669"/>
    <property type="project" value="UniProtKB-SubCell"/>
</dbReference>
<comment type="function">
    <text evidence="32">Surface protein gp120: Attaches the virus to the host lymphoid cell by binding to the primary receptor CD4. This interaction induces a structural rearrangement creating a high affinity binding site for a chemokine coreceptor like CXCR4 and/or CCR5. Acts as a ligand for CD209/DC-SIGN and CLEC4M/DC-SIGNR, which are respectively found on dendritic cells (DCs), and on endothelial cells of liver sinusoids and lymph node sinuses. These interactions allow capture of viral particles at mucosal surfaces by these cells and subsequent transmission to permissive cells. HIV subverts the migration properties of dendritic cells to gain access to CD4+ T-cells in lymph nodes. Virus transmission to permissive T-cells occurs either in trans (without DCs infection, through viral capture and transmission), or in cis (following DCs productive infection, through the usual CD4-gp120 interaction), thereby inducing a robust infection. In trans infection, bound virions remain infectious over days and it is proposed that they are not degraded, but protected in non-lysosomal acidic organelles within the DCs close to the cell membrane thus contributing to the viral infectious potential during DCs' migration from the periphery to the lymphoid tissues. On arrival at lymphoid tissues, intact virions recycle back to DCs' cell surface allowing virus transmission to CD4+ T-cells.</text>
</comment>
<evidence type="ECO:0000256" key="16">
    <source>
        <dbReference type="ARBA" id="ARBA00022729"/>
    </source>
</evidence>
<comment type="function">
    <text evidence="32">Transmembrane protein gp41: Acts as a class I viral fusion protein. Under the current model, the protein has at least 3 conformational states: pre-fusion native state, pre-hairpin intermediate state, and post-fusion hairpin state. During fusion of viral and target intracellular membranes, the coiled coil regions (heptad repeats) assume a trimer-of-hairpins structure, positioning the fusion peptide in close proximity to the C-terminal region of the ectodomain. The formation of this structure appears to drive apposition and subsequent fusion of viral and target cell membranes. Complete fusion occurs in host cell endosomes and is dynamin-dependent, however some lipid transfer might occur at the plasma membrane. The virus undergoes clathrin-dependent internalization long before endosomal fusion, thus minimizing the surface exposure of conserved viral epitopes during fusion and reducing the efficacy of inhibitors targeting these epitopes. Membranes fusion leads to delivery of the nucleocapsid into the cytoplasm.</text>
</comment>
<evidence type="ECO:0000256" key="5">
    <source>
        <dbReference type="ARBA" id="ARBA00004578"/>
    </source>
</evidence>
<keyword evidence="10 32" id="KW-1165">Clathrin-mediated endocytosis of virus by host</keyword>
<keyword evidence="11 32" id="KW-0945">Host-virus interaction</keyword>
<dbReference type="GO" id="GO:1903908">
    <property type="term" value="P:positive regulation of plasma membrane raft polarization"/>
    <property type="evidence" value="ECO:0007669"/>
    <property type="project" value="UniProtKB-UniRule"/>
</dbReference>
<protein>
    <recommendedName>
        <fullName evidence="32">Envelope glycoprotein gp160</fullName>
    </recommendedName>
    <alternativeName>
        <fullName evidence="32">Env polyprotein</fullName>
    </alternativeName>
    <component>
        <recommendedName>
            <fullName evidence="32">Surface protein gp120</fullName>
            <shortName evidence="32">SU</shortName>
        </recommendedName>
        <alternativeName>
            <fullName evidence="32">Glycoprotein 120</fullName>
            <shortName evidence="32">gp120</shortName>
        </alternativeName>
    </component>
    <component>
        <recommendedName>
            <fullName evidence="32">Transmembrane protein gp41</fullName>
            <shortName evidence="32">TM</shortName>
        </recommendedName>
        <alternativeName>
            <fullName evidence="32">Glycoprotein 41</fullName>
            <shortName evidence="32">gp41</shortName>
        </alternativeName>
    </component>
</protein>
<reference evidence="36" key="1">
    <citation type="journal article" date="2013" name="J. Clin. Invest.">
        <title>Vertical T cell immunodominance and epitope entropy determine HIV-1 escape.</title>
        <authorList>
            <consortium name="CHAVI Core B"/>
            <person name="Liu M.K."/>
            <person name="Hawkins N."/>
            <person name="Ritchie A.J."/>
            <person name="Ganusov V.V."/>
            <person name="Whale V."/>
            <person name="Brackenridge S."/>
            <person name="Li H."/>
            <person name="Pavlicek J.W."/>
            <person name="Cai F."/>
            <person name="Rose-Abrahams M."/>
            <person name="Treurnicht F."/>
            <person name="Hraber P."/>
            <person name="Riou C."/>
            <person name="Gray C."/>
            <person name="Ferrari G."/>
            <person name="Tanner R."/>
            <person name="Ping L.H."/>
            <person name="Anderson J.A."/>
            <person name="Swanstrom R."/>
            <person name="B C.C."/>
            <person name="Cohen M."/>
            <person name="Karim S.S."/>
            <person name="Haynes B."/>
            <person name="Borrow P."/>
            <person name="Perelson A.S."/>
            <person name="Shaw G.M."/>
            <person name="Hahn B.H."/>
            <person name="Williamson C."/>
            <person name="Korber B.T."/>
            <person name="Gao F."/>
            <person name="Self S."/>
            <person name="McMichael A."/>
            <person name="Goonetilleke N."/>
        </authorList>
    </citation>
    <scope>NUCLEOTIDE SEQUENCE</scope>
    <source>
        <strain evidence="36">C.703010159.w08.56dps.e14</strain>
    </source>
</reference>
<organismHost>
    <name type="scientific">Homo sapiens</name>
    <name type="common">Human</name>
    <dbReference type="NCBI Taxonomy" id="9606"/>
</organismHost>
<evidence type="ECO:0000256" key="12">
    <source>
        <dbReference type="ARBA" id="ARBA00022595"/>
    </source>
</evidence>
<name>M4NVI2_HV1</name>
<feature type="disulfide bond" evidence="32">
    <location>
        <begin position="218"/>
        <end position="247"/>
    </location>
</feature>
<dbReference type="Pfam" id="PF00516">
    <property type="entry name" value="GP120"/>
    <property type="match status" value="1"/>
</dbReference>
<evidence type="ECO:0000256" key="28">
    <source>
        <dbReference type="ARBA" id="ARBA00023180"/>
    </source>
</evidence>
<evidence type="ECO:0000256" key="18">
    <source>
        <dbReference type="ARBA" id="ARBA00022844"/>
    </source>
</evidence>
<evidence type="ECO:0000256" key="29">
    <source>
        <dbReference type="ARBA" id="ARBA00023280"/>
    </source>
</evidence>
<comment type="PTM">
    <text evidence="32">Palmitoylation of the transmembrane protein and of Env polyprotein (prior to its proteolytic cleavage) is essential for their association with host cell membrane lipid rafts. Palmitoylation is therefore required for envelope trafficking to classical lipid rafts, but not for viral replication.</text>
</comment>
<dbReference type="InterPro" id="IPR000777">
    <property type="entry name" value="HIV1_Gp120"/>
</dbReference>
<dbReference type="FunFam" id="1.10.287.210:FF:000001">
    <property type="entry name" value="Envelope glycoprotein gp160"/>
    <property type="match status" value="1"/>
</dbReference>
<dbReference type="GO" id="GO:0016020">
    <property type="term" value="C:membrane"/>
    <property type="evidence" value="ECO:0007669"/>
    <property type="project" value="UniProtKB-UniRule"/>
</dbReference>
<dbReference type="GO" id="GO:0005198">
    <property type="term" value="F:structural molecule activity"/>
    <property type="evidence" value="ECO:0007669"/>
    <property type="project" value="UniProtKB-UniRule"/>
</dbReference>
<dbReference type="GO" id="GO:0075512">
    <property type="term" value="P:clathrin-dependent endocytosis of virus by host cell"/>
    <property type="evidence" value="ECO:0007669"/>
    <property type="project" value="UniProtKB-UniRule"/>
</dbReference>
<feature type="site" description="Cleavage; by host furin" evidence="32">
    <location>
        <begin position="499"/>
        <end position="500"/>
    </location>
</feature>
<comment type="domain">
    <text evidence="32">Some of the most genetically diverse regions of the viral genome are present in Env. They are called variable regions 1 through 5 (V1 through V5). Coreceptor usage of gp120 is determined mainly by the primary structure of the third variable region (V3) in the outer domain of gp120. The sequence of V3 determines which coreceptor, CCR5 and/or CXCR4 (corresponding to R5/macrophage, X4/T cell and R5X4/T cell and macrophage tropism), is used to trigger the fusion potential of the Env complex, and hence which cells the virus can infect. Binding to CCR5 involves a region adjacent in addition to V3.</text>
</comment>
<keyword evidence="26 32" id="KW-0564">Palmitate</keyword>
<comment type="domain">
    <text evidence="32">The YXXL motif is involved in determining the exact site of viral release at the surface of infected mononuclear cells and promotes endocytosis. YXXL and di-leucine endocytosis motifs interact directly or indirectly with the clathrin adapter complexes, opperate independently, and their activities are not additive.</text>
</comment>
<proteinExistence type="inferred from homology"/>
<feature type="coiled-coil region" evidence="32">
    <location>
        <begin position="620"/>
        <end position="654"/>
    </location>
</feature>
<keyword evidence="15 32" id="KW-0053">Apoptosis</keyword>
<evidence type="ECO:0000256" key="24">
    <source>
        <dbReference type="ARBA" id="ARBA00023054"/>
    </source>
</evidence>
<evidence type="ECO:0000256" key="32">
    <source>
        <dbReference type="HAMAP-Rule" id="MF_04083"/>
    </source>
</evidence>